<dbReference type="InterPro" id="IPR003736">
    <property type="entry name" value="PAAI_dom"/>
</dbReference>
<accession>A0A232F4E9</accession>
<dbReference type="GO" id="GO:0047617">
    <property type="term" value="F:fatty acyl-CoA hydrolase activity"/>
    <property type="evidence" value="ECO:0007669"/>
    <property type="project" value="InterPro"/>
</dbReference>
<evidence type="ECO:0000313" key="4">
    <source>
        <dbReference type="EMBL" id="OXU25350.1"/>
    </source>
</evidence>
<gene>
    <name evidence="4" type="ORF">TSAR_010631</name>
</gene>
<comment type="similarity">
    <text evidence="1">Belongs to the thioesterase PaaI family.</text>
</comment>
<dbReference type="AlphaFoldDB" id="A0A232F4E9"/>
<evidence type="ECO:0000256" key="2">
    <source>
        <dbReference type="ARBA" id="ARBA00022801"/>
    </source>
</evidence>
<dbReference type="PANTHER" id="PTHR21660">
    <property type="entry name" value="THIOESTERASE SUPERFAMILY MEMBER-RELATED"/>
    <property type="match status" value="1"/>
</dbReference>
<sequence length="141" mass="14937">MSKAAGELIKAVFERTRTSKTFGRVLENVKLISAGEGKCKAELKVDEEHLNLGGTLHGGYTSTLVDCISTYALMTHKAGVPGVSVDLHVTFLKAAVPGDVVSIDARTIKAGRTLAFLEVELSKKDDGALIARGIHTKFIGG</sequence>
<organism evidence="4 5">
    <name type="scientific">Trichomalopsis sarcophagae</name>
    <dbReference type="NCBI Taxonomy" id="543379"/>
    <lineage>
        <taxon>Eukaryota</taxon>
        <taxon>Metazoa</taxon>
        <taxon>Ecdysozoa</taxon>
        <taxon>Arthropoda</taxon>
        <taxon>Hexapoda</taxon>
        <taxon>Insecta</taxon>
        <taxon>Pterygota</taxon>
        <taxon>Neoptera</taxon>
        <taxon>Endopterygota</taxon>
        <taxon>Hymenoptera</taxon>
        <taxon>Apocrita</taxon>
        <taxon>Proctotrupomorpha</taxon>
        <taxon>Chalcidoidea</taxon>
        <taxon>Pteromalidae</taxon>
        <taxon>Pteromalinae</taxon>
        <taxon>Trichomalopsis</taxon>
    </lineage>
</organism>
<dbReference type="PANTHER" id="PTHR21660:SF1">
    <property type="entry name" value="ACYL-COENZYME A THIOESTERASE 13"/>
    <property type="match status" value="1"/>
</dbReference>
<feature type="domain" description="Thioesterase" evidence="3">
    <location>
        <begin position="53"/>
        <end position="127"/>
    </location>
</feature>
<dbReference type="CDD" id="cd03443">
    <property type="entry name" value="PaaI_thioesterase"/>
    <property type="match status" value="1"/>
</dbReference>
<dbReference type="STRING" id="543379.A0A232F4E9"/>
<dbReference type="SMR" id="A0A232F4E9"/>
<dbReference type="Gene3D" id="3.10.129.10">
    <property type="entry name" value="Hotdog Thioesterase"/>
    <property type="match status" value="1"/>
</dbReference>
<keyword evidence="5" id="KW-1185">Reference proteome</keyword>
<evidence type="ECO:0000313" key="5">
    <source>
        <dbReference type="Proteomes" id="UP000215335"/>
    </source>
</evidence>
<evidence type="ECO:0000256" key="1">
    <source>
        <dbReference type="ARBA" id="ARBA00008324"/>
    </source>
</evidence>
<dbReference type="OrthoDB" id="46529at2759"/>
<comment type="caution">
    <text evidence="4">The sequence shown here is derived from an EMBL/GenBank/DDBJ whole genome shotgun (WGS) entry which is preliminary data.</text>
</comment>
<proteinExistence type="inferred from homology"/>
<dbReference type="FunFam" id="3.10.129.10:FF:000033">
    <property type="entry name" value="acyl-coenzyme A thioesterase 13"/>
    <property type="match status" value="1"/>
</dbReference>
<dbReference type="Pfam" id="PF03061">
    <property type="entry name" value="4HBT"/>
    <property type="match status" value="1"/>
</dbReference>
<dbReference type="InterPro" id="IPR006683">
    <property type="entry name" value="Thioestr_dom"/>
</dbReference>
<dbReference type="NCBIfam" id="TIGR00369">
    <property type="entry name" value="unchar_dom_1"/>
    <property type="match status" value="1"/>
</dbReference>
<name>A0A232F4E9_9HYME</name>
<dbReference type="InterPro" id="IPR029069">
    <property type="entry name" value="HotDog_dom_sf"/>
</dbReference>
<protein>
    <recommendedName>
        <fullName evidence="3">Thioesterase domain-containing protein</fullName>
    </recommendedName>
</protein>
<keyword evidence="2" id="KW-0378">Hydrolase</keyword>
<dbReference type="SUPFAM" id="SSF54637">
    <property type="entry name" value="Thioesterase/thiol ester dehydrase-isomerase"/>
    <property type="match status" value="1"/>
</dbReference>
<reference evidence="4 5" key="1">
    <citation type="journal article" date="2017" name="Curr. Biol.">
        <title>The Evolution of Venom by Co-option of Single-Copy Genes.</title>
        <authorList>
            <person name="Martinson E.O."/>
            <person name="Mrinalini"/>
            <person name="Kelkar Y.D."/>
            <person name="Chang C.H."/>
            <person name="Werren J.H."/>
        </authorList>
    </citation>
    <scope>NUCLEOTIDE SEQUENCE [LARGE SCALE GENOMIC DNA]</scope>
    <source>
        <strain evidence="4 5">Alberta</strain>
        <tissue evidence="4">Whole body</tissue>
    </source>
</reference>
<dbReference type="Proteomes" id="UP000215335">
    <property type="component" value="Unassembled WGS sequence"/>
</dbReference>
<evidence type="ECO:0000259" key="3">
    <source>
        <dbReference type="Pfam" id="PF03061"/>
    </source>
</evidence>
<dbReference type="InterPro" id="IPR039298">
    <property type="entry name" value="ACOT13"/>
</dbReference>
<dbReference type="EMBL" id="NNAY01001047">
    <property type="protein sequence ID" value="OXU25350.1"/>
    <property type="molecule type" value="Genomic_DNA"/>
</dbReference>